<evidence type="ECO:0000313" key="1">
    <source>
        <dbReference type="EMBL" id="OQS54963.1"/>
    </source>
</evidence>
<dbReference type="Proteomes" id="UP000192758">
    <property type="component" value="Unassembled WGS sequence"/>
</dbReference>
<proteinExistence type="predicted"/>
<dbReference type="VEuPathDB" id="MicrosporidiaDB:EHP00_1283"/>
<sequence>MEELFKTFNEKILEDLFIYNLFSKVWSGPKHNEYDIFIKNMLINLEKPDFTKFTLGTKALSSTIYFFLKKYLIPFYNLKMNTNLKIDDFFHEGTIYKFCKTTKLRMTFLEYRKLYFNVFF</sequence>
<protein>
    <submittedName>
        <fullName evidence="1">Uncharacterized protein</fullName>
    </submittedName>
</protein>
<organism evidence="1 2">
    <name type="scientific">Ecytonucleospora hepatopenaei</name>
    <dbReference type="NCBI Taxonomy" id="646526"/>
    <lineage>
        <taxon>Eukaryota</taxon>
        <taxon>Fungi</taxon>
        <taxon>Fungi incertae sedis</taxon>
        <taxon>Microsporidia</taxon>
        <taxon>Enterocytozoonidae</taxon>
        <taxon>Ecytonucleospora</taxon>
    </lineage>
</organism>
<dbReference type="AlphaFoldDB" id="A0A1W0E6V7"/>
<evidence type="ECO:0000313" key="2">
    <source>
        <dbReference type="Proteomes" id="UP000192758"/>
    </source>
</evidence>
<reference evidence="1 2" key="1">
    <citation type="journal article" date="2017" name="Environ. Microbiol.">
        <title>Decay of the glycolytic pathway and adaptation to intranuclear parasitism within Enterocytozoonidae microsporidia.</title>
        <authorList>
            <person name="Wiredu Boakye D."/>
            <person name="Jaroenlak P."/>
            <person name="Prachumwat A."/>
            <person name="Williams T.A."/>
            <person name="Bateman K.S."/>
            <person name="Itsathitphaisarn O."/>
            <person name="Sritunyalucksana K."/>
            <person name="Paszkiewicz K.H."/>
            <person name="Moore K.A."/>
            <person name="Stentiford G.D."/>
            <person name="Williams B.A."/>
        </authorList>
    </citation>
    <scope>NUCLEOTIDE SEQUENCE [LARGE SCALE GENOMIC DNA]</scope>
    <source>
        <strain evidence="1 2">TH1</strain>
    </source>
</reference>
<accession>A0A1W0E6V7</accession>
<name>A0A1W0E6V7_9MICR</name>
<comment type="caution">
    <text evidence="1">The sequence shown here is derived from an EMBL/GenBank/DDBJ whole genome shotgun (WGS) entry which is preliminary data.</text>
</comment>
<keyword evidence="2" id="KW-1185">Reference proteome</keyword>
<dbReference type="EMBL" id="MNPJ01000014">
    <property type="protein sequence ID" value="OQS54963.1"/>
    <property type="molecule type" value="Genomic_DNA"/>
</dbReference>
<gene>
    <name evidence="1" type="ORF">EHP00_1283</name>
</gene>